<name>A0A8T5UMA6_9EURY</name>
<dbReference type="AlphaFoldDB" id="A0A8T5UMA6"/>
<protein>
    <submittedName>
        <fullName evidence="2">Isochorismatase family protein</fullName>
    </submittedName>
</protein>
<dbReference type="EMBL" id="JAIOUQ010000003">
    <property type="protein sequence ID" value="MBZ2165032.1"/>
    <property type="molecule type" value="Genomic_DNA"/>
</dbReference>
<reference evidence="3" key="1">
    <citation type="journal article" date="2022" name="Microbiol. Resour. Announc.">
        <title>Draft Genome Sequence of a Methanogenic Archaeon from West Spitsbergen Permafrost.</title>
        <authorList>
            <person name="Trubitsyn V."/>
            <person name="Rivkina E."/>
            <person name="Shcherbakova V."/>
        </authorList>
    </citation>
    <scope>NUCLEOTIDE SEQUENCE [LARGE SCALE GENOMIC DNA]</scope>
    <source>
        <strain evidence="3">VT</strain>
    </source>
</reference>
<dbReference type="SUPFAM" id="SSF52499">
    <property type="entry name" value="Isochorismatase-like hydrolases"/>
    <property type="match status" value="1"/>
</dbReference>
<dbReference type="RefSeq" id="WP_223790664.1">
    <property type="nucleotide sequence ID" value="NZ_JAIOUQ010000003.1"/>
</dbReference>
<feature type="domain" description="Isochorismatase-like" evidence="1">
    <location>
        <begin position="19"/>
        <end position="65"/>
    </location>
</feature>
<proteinExistence type="predicted"/>
<evidence type="ECO:0000313" key="2">
    <source>
        <dbReference type="EMBL" id="MBZ2165032.1"/>
    </source>
</evidence>
<dbReference type="Gene3D" id="3.40.50.850">
    <property type="entry name" value="Isochorismatase-like"/>
    <property type="match status" value="1"/>
</dbReference>
<dbReference type="Proteomes" id="UP000825933">
    <property type="component" value="Unassembled WGS sequence"/>
</dbReference>
<accession>A0A8T5UMA6</accession>
<dbReference type="InterPro" id="IPR036380">
    <property type="entry name" value="Isochorismatase-like_sf"/>
</dbReference>
<organism evidence="2 3">
    <name type="scientific">Methanobacterium spitsbergense</name>
    <dbReference type="NCBI Taxonomy" id="2874285"/>
    <lineage>
        <taxon>Archaea</taxon>
        <taxon>Methanobacteriati</taxon>
        <taxon>Methanobacteriota</taxon>
        <taxon>Methanomada group</taxon>
        <taxon>Methanobacteria</taxon>
        <taxon>Methanobacteriales</taxon>
        <taxon>Methanobacteriaceae</taxon>
        <taxon>Methanobacterium</taxon>
    </lineage>
</organism>
<gene>
    <name evidence="2" type="ORF">K8N75_03090</name>
</gene>
<dbReference type="InterPro" id="IPR000868">
    <property type="entry name" value="Isochorismatase-like_dom"/>
</dbReference>
<dbReference type="PANTHER" id="PTHR43559">
    <property type="entry name" value="HYDROLASE YCAC-RELATED"/>
    <property type="match status" value="1"/>
</dbReference>
<dbReference type="InterPro" id="IPR053152">
    <property type="entry name" value="Hydrolase_YcaC-like"/>
</dbReference>
<sequence>MDNTYYSDDDTIYTIVYFTYTALHAIKEGYDVYGLIDAGGDSTEDAHNYGVKRMIQAGVIPITLESLVSEWMHDWNNPKAGELVENVYSNYGAMIGLK</sequence>
<dbReference type="PANTHER" id="PTHR43559:SF3">
    <property type="entry name" value="HYDROLASE YCAC-RELATED"/>
    <property type="match status" value="1"/>
</dbReference>
<dbReference type="Pfam" id="PF00857">
    <property type="entry name" value="Isochorismatase"/>
    <property type="match status" value="1"/>
</dbReference>
<evidence type="ECO:0000313" key="3">
    <source>
        <dbReference type="Proteomes" id="UP000825933"/>
    </source>
</evidence>
<comment type="caution">
    <text evidence="2">The sequence shown here is derived from an EMBL/GenBank/DDBJ whole genome shotgun (WGS) entry which is preliminary data.</text>
</comment>
<evidence type="ECO:0000259" key="1">
    <source>
        <dbReference type="Pfam" id="PF00857"/>
    </source>
</evidence>
<keyword evidence="3" id="KW-1185">Reference proteome</keyword>